<proteinExistence type="inferred from homology"/>
<keyword evidence="6" id="KW-1185">Reference proteome</keyword>
<dbReference type="HOGENOM" id="CLU_029389_3_3_1"/>
<dbReference type="OrthoDB" id="3223806at2759"/>
<dbReference type="PANTHER" id="PTHR48104:SF30">
    <property type="entry name" value="METACASPASE-1"/>
    <property type="match status" value="1"/>
</dbReference>
<evidence type="ECO:0000313" key="5">
    <source>
        <dbReference type="EMBL" id="KDQ55374.1"/>
    </source>
</evidence>
<dbReference type="PANTHER" id="PTHR48104">
    <property type="entry name" value="METACASPASE-4"/>
    <property type="match status" value="1"/>
</dbReference>
<dbReference type="EMBL" id="KL197725">
    <property type="protein sequence ID" value="KDQ55374.1"/>
    <property type="molecule type" value="Genomic_DNA"/>
</dbReference>
<dbReference type="InterPro" id="IPR029030">
    <property type="entry name" value="Caspase-like_dom_sf"/>
</dbReference>
<dbReference type="SUPFAM" id="SSF52129">
    <property type="entry name" value="Caspase-like"/>
    <property type="match status" value="1"/>
</dbReference>
<keyword evidence="3" id="KW-0788">Thiol protease</keyword>
<dbReference type="GO" id="GO:0006915">
    <property type="term" value="P:apoptotic process"/>
    <property type="evidence" value="ECO:0007669"/>
    <property type="project" value="UniProtKB-KW"/>
</dbReference>
<reference evidence="6" key="1">
    <citation type="journal article" date="2014" name="Proc. Natl. Acad. Sci. U.S.A.">
        <title>Extensive sampling of basidiomycete genomes demonstrates inadequacy of the white-rot/brown-rot paradigm for wood decay fungi.</title>
        <authorList>
            <person name="Riley R."/>
            <person name="Salamov A.A."/>
            <person name="Brown D.W."/>
            <person name="Nagy L.G."/>
            <person name="Floudas D."/>
            <person name="Held B.W."/>
            <person name="Levasseur A."/>
            <person name="Lombard V."/>
            <person name="Morin E."/>
            <person name="Otillar R."/>
            <person name="Lindquist E.A."/>
            <person name="Sun H."/>
            <person name="LaButti K.M."/>
            <person name="Schmutz J."/>
            <person name="Jabbour D."/>
            <person name="Luo H."/>
            <person name="Baker S.E."/>
            <person name="Pisabarro A.G."/>
            <person name="Walton J.D."/>
            <person name="Blanchette R.A."/>
            <person name="Henrissat B."/>
            <person name="Martin F."/>
            <person name="Cullen D."/>
            <person name="Hibbett D.S."/>
            <person name="Grigoriev I.V."/>
        </authorList>
    </citation>
    <scope>NUCLEOTIDE SEQUENCE [LARGE SCALE GENOMIC DNA]</scope>
    <source>
        <strain evidence="6">MUCL 33604</strain>
    </source>
</reference>
<dbReference type="Proteomes" id="UP000027265">
    <property type="component" value="Unassembled WGS sequence"/>
</dbReference>
<gene>
    <name evidence="5" type="ORF">JAAARDRAFT_37382</name>
</gene>
<evidence type="ECO:0000259" key="4">
    <source>
        <dbReference type="Pfam" id="PF00656"/>
    </source>
</evidence>
<evidence type="ECO:0000256" key="3">
    <source>
        <dbReference type="ARBA" id="ARBA00022807"/>
    </source>
</evidence>
<keyword evidence="3" id="KW-0645">Protease</keyword>
<dbReference type="GO" id="GO:0004197">
    <property type="term" value="F:cysteine-type endopeptidase activity"/>
    <property type="evidence" value="ECO:0007669"/>
    <property type="project" value="InterPro"/>
</dbReference>
<dbReference type="GO" id="GO:0006508">
    <property type="term" value="P:proteolysis"/>
    <property type="evidence" value="ECO:0007669"/>
    <property type="project" value="InterPro"/>
</dbReference>
<keyword evidence="3" id="KW-0378">Hydrolase</keyword>
<dbReference type="Pfam" id="PF00656">
    <property type="entry name" value="Peptidase_C14"/>
    <property type="match status" value="1"/>
</dbReference>
<keyword evidence="2" id="KW-0053">Apoptosis</keyword>
<sequence length="213" mass="23313">MVLLVDESSNPREKPTKQNMLDAMKWLVRDAKRGDSLFIHYSGHGGQTRDLDGDEAYGYDDVIYPVDSDVNGFITDDELNTLLVRPLPAGCRLTALFDSCHSGSVLDLVFGYDANGKPTGSLVSDKFRALKSSAGEVVCWSGSKDTGTSADTVEGGVAVGAMSFMFMKQLTQQPNISYAQLLQTVGRTLRKQYSQQPQISTSQRMDLNAPFKI</sequence>
<dbReference type="InParanoid" id="A0A067PKL4"/>
<dbReference type="Gene3D" id="3.40.50.12660">
    <property type="match status" value="1"/>
</dbReference>
<protein>
    <recommendedName>
        <fullName evidence="4">Peptidase C14 caspase domain-containing protein</fullName>
    </recommendedName>
</protein>
<dbReference type="AlphaFoldDB" id="A0A067PKL4"/>
<organism evidence="5 6">
    <name type="scientific">Jaapia argillacea MUCL 33604</name>
    <dbReference type="NCBI Taxonomy" id="933084"/>
    <lineage>
        <taxon>Eukaryota</taxon>
        <taxon>Fungi</taxon>
        <taxon>Dikarya</taxon>
        <taxon>Basidiomycota</taxon>
        <taxon>Agaricomycotina</taxon>
        <taxon>Agaricomycetes</taxon>
        <taxon>Agaricomycetidae</taxon>
        <taxon>Jaapiales</taxon>
        <taxon>Jaapiaceae</taxon>
        <taxon>Jaapia</taxon>
    </lineage>
</organism>
<dbReference type="GO" id="GO:0005737">
    <property type="term" value="C:cytoplasm"/>
    <property type="evidence" value="ECO:0007669"/>
    <property type="project" value="TreeGrafter"/>
</dbReference>
<evidence type="ECO:0000256" key="2">
    <source>
        <dbReference type="ARBA" id="ARBA00022703"/>
    </source>
</evidence>
<feature type="domain" description="Peptidase C14 caspase" evidence="4">
    <location>
        <begin position="13"/>
        <end position="203"/>
    </location>
</feature>
<dbReference type="InterPro" id="IPR011600">
    <property type="entry name" value="Pept_C14_caspase"/>
</dbReference>
<name>A0A067PKL4_9AGAM</name>
<evidence type="ECO:0000256" key="1">
    <source>
        <dbReference type="ARBA" id="ARBA00009005"/>
    </source>
</evidence>
<comment type="similarity">
    <text evidence="1">Belongs to the peptidase C14B family.</text>
</comment>
<accession>A0A067PKL4</accession>
<evidence type="ECO:0000313" key="6">
    <source>
        <dbReference type="Proteomes" id="UP000027265"/>
    </source>
</evidence>
<dbReference type="InterPro" id="IPR050452">
    <property type="entry name" value="Metacaspase"/>
</dbReference>